<evidence type="ECO:0000313" key="5">
    <source>
        <dbReference type="EMBL" id="MCO1653489.1"/>
    </source>
</evidence>
<keyword evidence="6" id="KW-1185">Reference proteome</keyword>
<dbReference type="RefSeq" id="WP_252435074.1">
    <property type="nucleotide sequence ID" value="NZ_JAGSOV010000001.1"/>
</dbReference>
<evidence type="ECO:0000259" key="4">
    <source>
        <dbReference type="PROSITE" id="PS01124"/>
    </source>
</evidence>
<dbReference type="InterPro" id="IPR009057">
    <property type="entry name" value="Homeodomain-like_sf"/>
</dbReference>
<feature type="domain" description="HTH araC/xylS-type" evidence="4">
    <location>
        <begin position="161"/>
        <end position="263"/>
    </location>
</feature>
<proteinExistence type="predicted"/>
<dbReference type="PANTHER" id="PTHR46796">
    <property type="entry name" value="HTH-TYPE TRANSCRIPTIONAL ACTIVATOR RHAS-RELATED"/>
    <property type="match status" value="1"/>
</dbReference>
<comment type="caution">
    <text evidence="5">The sequence shown here is derived from an EMBL/GenBank/DDBJ whole genome shotgun (WGS) entry which is preliminary data.</text>
</comment>
<dbReference type="SUPFAM" id="SSF46689">
    <property type="entry name" value="Homeodomain-like"/>
    <property type="match status" value="1"/>
</dbReference>
<evidence type="ECO:0000256" key="3">
    <source>
        <dbReference type="ARBA" id="ARBA00023163"/>
    </source>
</evidence>
<protein>
    <submittedName>
        <fullName evidence="5">AraC family transcriptional regulator</fullName>
    </submittedName>
</protein>
<keyword evidence="1" id="KW-0805">Transcription regulation</keyword>
<evidence type="ECO:0000256" key="1">
    <source>
        <dbReference type="ARBA" id="ARBA00023015"/>
    </source>
</evidence>
<dbReference type="Gene3D" id="1.10.10.60">
    <property type="entry name" value="Homeodomain-like"/>
    <property type="match status" value="1"/>
</dbReference>
<dbReference type="PANTHER" id="PTHR46796:SF15">
    <property type="entry name" value="BLL1074 PROTEIN"/>
    <property type="match status" value="1"/>
</dbReference>
<dbReference type="Pfam" id="PF12833">
    <property type="entry name" value="HTH_18"/>
    <property type="match status" value="1"/>
</dbReference>
<dbReference type="Proteomes" id="UP001165283">
    <property type="component" value="Unassembled WGS sequence"/>
</dbReference>
<dbReference type="EMBL" id="JAGSOV010000001">
    <property type="protein sequence ID" value="MCO1653489.1"/>
    <property type="molecule type" value="Genomic_DNA"/>
</dbReference>
<accession>A0ABT0ZS03</accession>
<evidence type="ECO:0000313" key="6">
    <source>
        <dbReference type="Proteomes" id="UP001165283"/>
    </source>
</evidence>
<gene>
    <name evidence="5" type="ORF">KDL28_00315</name>
</gene>
<dbReference type="InterPro" id="IPR050204">
    <property type="entry name" value="AraC_XylS_family_regulators"/>
</dbReference>
<name>A0ABT0ZS03_9PSEU</name>
<keyword evidence="2" id="KW-0238">DNA-binding</keyword>
<dbReference type="SMART" id="SM00342">
    <property type="entry name" value="HTH_ARAC"/>
    <property type="match status" value="1"/>
</dbReference>
<organism evidence="5 6">
    <name type="scientific">Pseudonocardia humida</name>
    <dbReference type="NCBI Taxonomy" id="2800819"/>
    <lineage>
        <taxon>Bacteria</taxon>
        <taxon>Bacillati</taxon>
        <taxon>Actinomycetota</taxon>
        <taxon>Actinomycetes</taxon>
        <taxon>Pseudonocardiales</taxon>
        <taxon>Pseudonocardiaceae</taxon>
        <taxon>Pseudonocardia</taxon>
    </lineage>
</organism>
<evidence type="ECO:0000256" key="2">
    <source>
        <dbReference type="ARBA" id="ARBA00023125"/>
    </source>
</evidence>
<reference evidence="5" key="1">
    <citation type="submission" date="2021-04" db="EMBL/GenBank/DDBJ databases">
        <title>Pseudonocardia sp. nov., isolated from sandy soil of mangrove forest.</title>
        <authorList>
            <person name="Zan Z."/>
            <person name="Huang R."/>
            <person name="Liu W."/>
        </authorList>
    </citation>
    <scope>NUCLEOTIDE SEQUENCE</scope>
    <source>
        <strain evidence="5">S2-4</strain>
    </source>
</reference>
<sequence length="265" mass="28592">MPGPWDQEYVLGRPHRALAGLVLRYQGYREFSSTALRRRQPPAGSCTLILGLGPPLRLFGPAGPTAPTSFLAGMHDAAVITEFTGAQHGLQVDLTPLGTYTLLGRPMPELTNRVPRLDELDAPALAGLPERLAAEPDWPRRFARLDAALLTILDAARRRPDPEVGWAWRELARTAGAVGVARLAEETGWSRRHLLTRFRTQVGLAPKVAGRVLRFQRAAGLLVAGTGGTIADVAATCGYADHAHLDREFRALAGCTPSAFLAELS</sequence>
<keyword evidence="3" id="KW-0804">Transcription</keyword>
<dbReference type="PROSITE" id="PS01124">
    <property type="entry name" value="HTH_ARAC_FAMILY_2"/>
    <property type="match status" value="1"/>
</dbReference>
<dbReference type="InterPro" id="IPR018060">
    <property type="entry name" value="HTH_AraC"/>
</dbReference>